<reference evidence="2 3" key="1">
    <citation type="submission" date="2012-01" db="EMBL/GenBank/DDBJ databases">
        <title>Improved High-Quality Draft sequence of Metallosphaera yellowstonensis MK1.</title>
        <authorList>
            <consortium name="US DOE Joint Genome Institute"/>
            <person name="Lucas S."/>
            <person name="Han J."/>
            <person name="Cheng J.-F."/>
            <person name="Goodwin L."/>
            <person name="Pitluck S."/>
            <person name="Peters L."/>
            <person name="Teshima H."/>
            <person name="Detter J.C."/>
            <person name="Han C."/>
            <person name="Tapia R."/>
            <person name="Land M."/>
            <person name="Hauser L."/>
            <person name="Kyrpides N."/>
            <person name="Kozubal M."/>
            <person name="Macur R.E."/>
            <person name="Jay Z."/>
            <person name="Inskeep W."/>
            <person name="Woyke T."/>
        </authorList>
    </citation>
    <scope>NUCLEOTIDE SEQUENCE [LARGE SCALE GENOMIC DNA]</scope>
    <source>
        <strain evidence="2 3">MK1</strain>
    </source>
</reference>
<dbReference type="PANTHER" id="PTHR33252">
    <property type="entry name" value="THIRD ORF IN TRANSPOSON ISC1160"/>
    <property type="match status" value="1"/>
</dbReference>
<dbReference type="AlphaFoldDB" id="H2C522"/>
<keyword evidence="1" id="KW-0472">Membrane</keyword>
<accession>H2C522</accession>
<keyword evidence="1" id="KW-0812">Transmembrane</keyword>
<dbReference type="eggNOG" id="arCOG03902">
    <property type="taxonomic scope" value="Archaea"/>
</dbReference>
<keyword evidence="1" id="KW-1133">Transmembrane helix</keyword>
<organism evidence="2 3">
    <name type="scientific">Metallosphaera yellowstonensis MK1</name>
    <dbReference type="NCBI Taxonomy" id="671065"/>
    <lineage>
        <taxon>Archaea</taxon>
        <taxon>Thermoproteota</taxon>
        <taxon>Thermoprotei</taxon>
        <taxon>Sulfolobales</taxon>
        <taxon>Sulfolobaceae</taxon>
        <taxon>Metallosphaera</taxon>
    </lineage>
</organism>
<keyword evidence="3" id="KW-1185">Reference proteome</keyword>
<proteinExistence type="predicted"/>
<gene>
    <name evidence="2" type="ORF">MetMK1DRAFT_00016170</name>
</gene>
<dbReference type="EMBL" id="JH597761">
    <property type="protein sequence ID" value="EHP71113.1"/>
    <property type="molecule type" value="Genomic_DNA"/>
</dbReference>
<evidence type="ECO:0000313" key="3">
    <source>
        <dbReference type="Proteomes" id="UP000003980"/>
    </source>
</evidence>
<dbReference type="Proteomes" id="UP000003980">
    <property type="component" value="Unassembled WGS sequence"/>
</dbReference>
<evidence type="ECO:0000256" key="1">
    <source>
        <dbReference type="SAM" id="Phobius"/>
    </source>
</evidence>
<name>H2C522_9CREN</name>
<dbReference type="STRING" id="671065.MetMK1DRAFT_00016170"/>
<evidence type="ECO:0008006" key="4">
    <source>
        <dbReference type="Google" id="ProtNLM"/>
    </source>
</evidence>
<evidence type="ECO:0000313" key="2">
    <source>
        <dbReference type="EMBL" id="EHP71113.1"/>
    </source>
</evidence>
<protein>
    <recommendedName>
        <fullName evidence="4">Transposase</fullName>
    </recommendedName>
</protein>
<dbReference type="HOGENOM" id="CLU_192666_0_0_2"/>
<sequence length="71" mass="8464">MYNKVRGPIETSHRNIKAFLPFTSSTKFVFRTLIFVLAIVLYSLYTVFKGEVRREQFRLLLILLFLMIYSI</sequence>
<feature type="transmembrane region" description="Helical" evidence="1">
    <location>
        <begin position="28"/>
        <end position="48"/>
    </location>
</feature>
<dbReference type="PANTHER" id="PTHR33252:SF2">
    <property type="entry name" value="TRANSPOSASE IS4-LIKE DOMAIN-CONTAINING PROTEIN"/>
    <property type="match status" value="1"/>
</dbReference>